<evidence type="ECO:0000313" key="2">
    <source>
        <dbReference type="EMBL" id="PZR53112.1"/>
    </source>
</evidence>
<name>A0A2W5WQ86_9MICO</name>
<organism evidence="2 3">
    <name type="scientific">Xylanimonas oleitrophica</name>
    <dbReference type="NCBI Taxonomy" id="2607479"/>
    <lineage>
        <taxon>Bacteria</taxon>
        <taxon>Bacillati</taxon>
        <taxon>Actinomycetota</taxon>
        <taxon>Actinomycetes</taxon>
        <taxon>Micrococcales</taxon>
        <taxon>Promicromonosporaceae</taxon>
        <taxon>Xylanimonas</taxon>
    </lineage>
</organism>
<evidence type="ECO:0008006" key="4">
    <source>
        <dbReference type="Google" id="ProtNLM"/>
    </source>
</evidence>
<sequence>MHRRLWMAAAALMMVAGTAAGCGGPTEPAPGSAASCTAPELRWTEPTARAGDDVLLEGAHLLTGCDDTGADGTQDGDAAPLTGLTVTLLTDGAPYEPQPEQPQPFTAEPDGTFRAQMFVPDVDPGTELEVEMTADDGAVVRSDVLTVVE</sequence>
<reference evidence="2 3" key="1">
    <citation type="submission" date="2018-06" db="EMBL/GenBank/DDBJ databases">
        <title>Whole genome sequencing of a novel hydrocarbon degrading bacterial strain, PW21 isolated from oil contaminated produced water sample.</title>
        <authorList>
            <person name="Nagkirti P."/>
            <person name="Shaikh A."/>
            <person name="Gowdaman V."/>
            <person name="Engineer A.E."/>
            <person name="Dagar S."/>
            <person name="Dhakephalkar P.K."/>
        </authorList>
    </citation>
    <scope>NUCLEOTIDE SEQUENCE [LARGE SCALE GENOMIC DNA]</scope>
    <source>
        <strain evidence="2 3">PW21</strain>
    </source>
</reference>
<gene>
    <name evidence="2" type="ORF">DNL40_08905</name>
</gene>
<dbReference type="Proteomes" id="UP000248783">
    <property type="component" value="Unassembled WGS sequence"/>
</dbReference>
<dbReference type="AlphaFoldDB" id="A0A2W5WQ86"/>
<keyword evidence="3" id="KW-1185">Reference proteome</keyword>
<dbReference type="PROSITE" id="PS51257">
    <property type="entry name" value="PROKAR_LIPOPROTEIN"/>
    <property type="match status" value="1"/>
</dbReference>
<keyword evidence="1" id="KW-0732">Signal</keyword>
<dbReference type="RefSeq" id="WP_111250905.1">
    <property type="nucleotide sequence ID" value="NZ_QKWH01000005.1"/>
</dbReference>
<comment type="caution">
    <text evidence="2">The sequence shown here is derived from an EMBL/GenBank/DDBJ whole genome shotgun (WGS) entry which is preliminary data.</text>
</comment>
<protein>
    <recommendedName>
        <fullName evidence="4">Bacterial spore germination immunoglobulin-like domain-containing protein</fullName>
    </recommendedName>
</protein>
<dbReference type="EMBL" id="QKWH01000005">
    <property type="protein sequence ID" value="PZR53112.1"/>
    <property type="molecule type" value="Genomic_DNA"/>
</dbReference>
<accession>A0A2W5WQ86</accession>
<feature type="chain" id="PRO_5016170032" description="Bacterial spore germination immunoglobulin-like domain-containing protein" evidence="1">
    <location>
        <begin position="22"/>
        <end position="149"/>
    </location>
</feature>
<evidence type="ECO:0000313" key="3">
    <source>
        <dbReference type="Proteomes" id="UP000248783"/>
    </source>
</evidence>
<proteinExistence type="predicted"/>
<feature type="signal peptide" evidence="1">
    <location>
        <begin position="1"/>
        <end position="21"/>
    </location>
</feature>
<evidence type="ECO:0000256" key="1">
    <source>
        <dbReference type="SAM" id="SignalP"/>
    </source>
</evidence>